<dbReference type="GO" id="GO:0000978">
    <property type="term" value="F:RNA polymerase II cis-regulatory region sequence-specific DNA binding"/>
    <property type="evidence" value="ECO:0007669"/>
    <property type="project" value="TreeGrafter"/>
</dbReference>
<evidence type="ECO:0000256" key="1">
    <source>
        <dbReference type="ARBA" id="ARBA00022737"/>
    </source>
</evidence>
<dbReference type="Gene3D" id="1.10.10.60">
    <property type="entry name" value="Homeodomain-like"/>
    <property type="match status" value="2"/>
</dbReference>
<reference evidence="6 7" key="1">
    <citation type="journal article" date="2020" name="J. Phycol.">
        <title>Comparative genome analysis reveals Cyanidiococcus gen. nov., a new extremophilic red algal genus sister to Cyanidioschyzon (Cyanidioschyzonaceae, Rhodophyta).</title>
        <authorList>
            <person name="Liu S.-L."/>
            <person name="Chiang Y.-R."/>
            <person name="Yoon H.S."/>
            <person name="Fu H.-Y."/>
        </authorList>
    </citation>
    <scope>NUCLEOTIDE SEQUENCE [LARGE SCALE GENOMIC DNA]</scope>
    <source>
        <strain evidence="6 7">THAL066</strain>
    </source>
</reference>
<evidence type="ECO:0008006" key="8">
    <source>
        <dbReference type="Google" id="ProtNLM"/>
    </source>
</evidence>
<keyword evidence="1" id="KW-0677">Repeat</keyword>
<evidence type="ECO:0000259" key="5">
    <source>
        <dbReference type="PROSITE" id="PS51294"/>
    </source>
</evidence>
<dbReference type="PANTHER" id="PTHR45614:SF232">
    <property type="entry name" value="TRANSCRIPTION FACTOR MYB3R-2"/>
    <property type="match status" value="1"/>
</dbReference>
<dbReference type="InterPro" id="IPR009057">
    <property type="entry name" value="Homeodomain-like_sf"/>
</dbReference>
<protein>
    <recommendedName>
        <fullName evidence="8">Myblike DNAbinding domain-containing protein</fullName>
    </recommendedName>
</protein>
<keyword evidence="2" id="KW-0238">DNA-binding</keyword>
<dbReference type="GO" id="GO:0005634">
    <property type="term" value="C:nucleus"/>
    <property type="evidence" value="ECO:0007669"/>
    <property type="project" value="TreeGrafter"/>
</dbReference>
<evidence type="ECO:0000313" key="7">
    <source>
        <dbReference type="Proteomes" id="UP000530660"/>
    </source>
</evidence>
<feature type="domain" description="HTH myb-type" evidence="5">
    <location>
        <begin position="151"/>
        <end position="201"/>
    </location>
</feature>
<dbReference type="PROSITE" id="PS50090">
    <property type="entry name" value="MYB_LIKE"/>
    <property type="match status" value="2"/>
</dbReference>
<keyword evidence="7" id="KW-1185">Reference proteome</keyword>
<dbReference type="OrthoDB" id="5805at2759"/>
<organism evidence="6 7">
    <name type="scientific">Cyanidiococcus yangmingshanensis</name>
    <dbReference type="NCBI Taxonomy" id="2690220"/>
    <lineage>
        <taxon>Eukaryota</taxon>
        <taxon>Rhodophyta</taxon>
        <taxon>Bangiophyceae</taxon>
        <taxon>Cyanidiales</taxon>
        <taxon>Cyanidiaceae</taxon>
        <taxon>Cyanidiococcus</taxon>
    </lineage>
</organism>
<dbReference type="InterPro" id="IPR050560">
    <property type="entry name" value="MYB_TF"/>
</dbReference>
<proteinExistence type="predicted"/>
<name>A0A7J7IPU6_9RHOD</name>
<feature type="domain" description="HTH myb-type" evidence="5">
    <location>
        <begin position="95"/>
        <end position="150"/>
    </location>
</feature>
<evidence type="ECO:0000313" key="6">
    <source>
        <dbReference type="EMBL" id="KAF6004341.1"/>
    </source>
</evidence>
<feature type="domain" description="Myb-like" evidence="4">
    <location>
        <begin position="95"/>
        <end position="146"/>
    </location>
</feature>
<gene>
    <name evidence="6" type="ORF">F1559_000381</name>
</gene>
<accession>A0A7J7IPU6</accession>
<dbReference type="FunFam" id="1.10.10.60:FF:000010">
    <property type="entry name" value="Transcriptional activator Myb isoform A"/>
    <property type="match status" value="1"/>
</dbReference>
<dbReference type="AlphaFoldDB" id="A0A7J7IPU6"/>
<dbReference type="GO" id="GO:0000981">
    <property type="term" value="F:DNA-binding transcription factor activity, RNA polymerase II-specific"/>
    <property type="evidence" value="ECO:0007669"/>
    <property type="project" value="TreeGrafter"/>
</dbReference>
<feature type="compositionally biased region" description="Basic and acidic residues" evidence="3">
    <location>
        <begin position="398"/>
        <end position="411"/>
    </location>
</feature>
<dbReference type="SMART" id="SM00717">
    <property type="entry name" value="SANT"/>
    <property type="match status" value="2"/>
</dbReference>
<dbReference type="SUPFAM" id="SSF46689">
    <property type="entry name" value="Homeodomain-like"/>
    <property type="match status" value="1"/>
</dbReference>
<dbReference type="Pfam" id="PF13921">
    <property type="entry name" value="Myb_DNA-bind_6"/>
    <property type="match status" value="1"/>
</dbReference>
<dbReference type="PROSITE" id="PS51294">
    <property type="entry name" value="HTH_MYB"/>
    <property type="match status" value="2"/>
</dbReference>
<dbReference type="InterPro" id="IPR001005">
    <property type="entry name" value="SANT/Myb"/>
</dbReference>
<dbReference type="Proteomes" id="UP000530660">
    <property type="component" value="Unassembled WGS sequence"/>
</dbReference>
<comment type="caution">
    <text evidence="6">The sequence shown here is derived from an EMBL/GenBank/DDBJ whole genome shotgun (WGS) entry which is preliminary data.</text>
</comment>
<dbReference type="PANTHER" id="PTHR45614">
    <property type="entry name" value="MYB PROTEIN-RELATED"/>
    <property type="match status" value="1"/>
</dbReference>
<dbReference type="InterPro" id="IPR017930">
    <property type="entry name" value="Myb_dom"/>
</dbReference>
<evidence type="ECO:0000256" key="3">
    <source>
        <dbReference type="SAM" id="MobiDB-lite"/>
    </source>
</evidence>
<evidence type="ECO:0000259" key="4">
    <source>
        <dbReference type="PROSITE" id="PS50090"/>
    </source>
</evidence>
<evidence type="ECO:0000256" key="2">
    <source>
        <dbReference type="ARBA" id="ARBA00023125"/>
    </source>
</evidence>
<feature type="domain" description="Myb-like" evidence="4">
    <location>
        <begin position="147"/>
        <end position="197"/>
    </location>
</feature>
<dbReference type="EMBL" id="VWRR01000003">
    <property type="protein sequence ID" value="KAF6004341.1"/>
    <property type="molecule type" value="Genomic_DNA"/>
</dbReference>
<dbReference type="CDD" id="cd00167">
    <property type="entry name" value="SANT"/>
    <property type="match status" value="2"/>
</dbReference>
<feature type="region of interest" description="Disordered" evidence="3">
    <location>
        <begin position="382"/>
        <end position="414"/>
    </location>
</feature>
<sequence>MDDIESLNLDSDLNFRSMLLETPFSSLEGVNSLDSKATSSASAACSSVPSASSELPVSHHAVVWSSNTSAAVSMEDGWLFREGSQVVVEANQTQSASHVKGPWTPAEDALLLSLVAKFGTQAWTAVAACMPGRTGKQCRERWLNQLDPNVRRGAWTFEEDEALVLLHERYGNCWAKMSKHVPGRTDNAIKNRWNSSMHRRWRAERAATLAAGRPWNEETAARLHLSRSGPEQSSLLPRSRSLFRLSSASVVESNQFAGSMEKRLQRSTAPIPVGNGNAGASEIAKDLLQGSPRLAAGPHRSWSETSRDAFAGVASCISEAGRSAPVSSSLETKAEDMISSSYSPMNRCIMSISHSPLSRCSSSGSLTSLRDGIGKLRVREQIRARLSSPRRRSTGSARADRQRQRGWEDATRTVLSGRSVETQIRESGAEVCSAESARVEASPSFEEIFLKLSENSTDAFELVSPLELAPREGSELSNHTELPDLSSVFGAEDWNHVPVAGKDGATLESEVLDLDGWLLCGS</sequence>